<evidence type="ECO:0000313" key="4">
    <source>
        <dbReference type="Proteomes" id="UP000318571"/>
    </source>
</evidence>
<feature type="compositionally biased region" description="Polar residues" evidence="1">
    <location>
        <begin position="379"/>
        <end position="389"/>
    </location>
</feature>
<protein>
    <recommendedName>
        <fullName evidence="5">G-protein coupled receptors family 1 profile domain-containing protein</fullName>
    </recommendedName>
</protein>
<feature type="transmembrane region" description="Helical" evidence="2">
    <location>
        <begin position="221"/>
        <end position="242"/>
    </location>
</feature>
<name>A0A553NPY8_TIGCA</name>
<reference evidence="3 4" key="1">
    <citation type="journal article" date="2018" name="Nat. Ecol. Evol.">
        <title>Genomic signatures of mitonuclear coevolution across populations of Tigriopus californicus.</title>
        <authorList>
            <person name="Barreto F.S."/>
            <person name="Watson E.T."/>
            <person name="Lima T.G."/>
            <person name="Willett C.S."/>
            <person name="Edmands S."/>
            <person name="Li W."/>
            <person name="Burton R.S."/>
        </authorList>
    </citation>
    <scope>NUCLEOTIDE SEQUENCE [LARGE SCALE GENOMIC DNA]</scope>
    <source>
        <strain evidence="3 4">San Diego</strain>
    </source>
</reference>
<evidence type="ECO:0000313" key="3">
    <source>
        <dbReference type="EMBL" id="TRY67474.1"/>
    </source>
</evidence>
<dbReference type="Gene3D" id="1.20.1070.10">
    <property type="entry name" value="Rhodopsin 7-helix transmembrane proteins"/>
    <property type="match status" value="1"/>
</dbReference>
<keyword evidence="2" id="KW-1133">Transmembrane helix</keyword>
<dbReference type="AlphaFoldDB" id="A0A553NPY8"/>
<evidence type="ECO:0000256" key="2">
    <source>
        <dbReference type="SAM" id="Phobius"/>
    </source>
</evidence>
<keyword evidence="2" id="KW-0812">Transmembrane</keyword>
<feature type="transmembrane region" description="Helical" evidence="2">
    <location>
        <begin position="314"/>
        <end position="332"/>
    </location>
</feature>
<evidence type="ECO:0000256" key="1">
    <source>
        <dbReference type="SAM" id="MobiDB-lite"/>
    </source>
</evidence>
<feature type="compositionally biased region" description="Low complexity" evidence="1">
    <location>
        <begin position="366"/>
        <end position="378"/>
    </location>
</feature>
<gene>
    <name evidence="3" type="ORF">TCAL_05352</name>
</gene>
<sequence length="395" mass="44589">MFQESRFNEEWWWVFNYGISVVIVIILNLLLLISWGKNSFLKTNTNRVIALLATRNVLRAIFSLFVLYFTRWSHPMKDWKNSDLNTTKLGYPFLCDILCSVDTFLLALPMYLLVGLAVHMFTRFPSPQIGRLAPQRYSPIAPPSYHRHTLSSSSYSVNATPSIVPPEPCLVSFFLPTLPILMSALLITPIPFLHLTHSLKPVPEKQICADISQHLTFDVSVFILAFCLPFLLILFLGLGLILRRCVQCSGAHCCNSWCKEEAVFIQMFLCLAVAQFITFLPTLDSLAQKLDLNREALEMLSKIYYVGRPEVGRAIEMLASGLVVPILCYLWLPTYRSFSSEPDPDDLRLTKPRKEFKKAATPSEMRLAAARSLAPSSSTGSVNKTNESLAETEPV</sequence>
<feature type="transmembrane region" description="Helical" evidence="2">
    <location>
        <begin position="170"/>
        <end position="193"/>
    </location>
</feature>
<proteinExistence type="predicted"/>
<dbReference type="EMBL" id="VCGU01000011">
    <property type="protein sequence ID" value="TRY67474.1"/>
    <property type="molecule type" value="Genomic_DNA"/>
</dbReference>
<keyword evidence="2" id="KW-0472">Membrane</keyword>
<feature type="transmembrane region" description="Helical" evidence="2">
    <location>
        <begin position="89"/>
        <end position="114"/>
    </location>
</feature>
<evidence type="ECO:0008006" key="5">
    <source>
        <dbReference type="Google" id="ProtNLM"/>
    </source>
</evidence>
<dbReference type="Proteomes" id="UP000318571">
    <property type="component" value="Chromosome 4"/>
</dbReference>
<accession>A0A553NPY8</accession>
<feature type="transmembrane region" description="Helical" evidence="2">
    <location>
        <begin position="263"/>
        <end position="283"/>
    </location>
</feature>
<feature type="region of interest" description="Disordered" evidence="1">
    <location>
        <begin position="356"/>
        <end position="395"/>
    </location>
</feature>
<feature type="transmembrane region" description="Helical" evidence="2">
    <location>
        <begin position="12"/>
        <end position="36"/>
    </location>
</feature>
<organism evidence="3 4">
    <name type="scientific">Tigriopus californicus</name>
    <name type="common">Marine copepod</name>
    <dbReference type="NCBI Taxonomy" id="6832"/>
    <lineage>
        <taxon>Eukaryota</taxon>
        <taxon>Metazoa</taxon>
        <taxon>Ecdysozoa</taxon>
        <taxon>Arthropoda</taxon>
        <taxon>Crustacea</taxon>
        <taxon>Multicrustacea</taxon>
        <taxon>Hexanauplia</taxon>
        <taxon>Copepoda</taxon>
        <taxon>Harpacticoida</taxon>
        <taxon>Harpacticidae</taxon>
        <taxon>Tigriopus</taxon>
    </lineage>
</organism>
<comment type="caution">
    <text evidence="3">The sequence shown here is derived from an EMBL/GenBank/DDBJ whole genome shotgun (WGS) entry which is preliminary data.</text>
</comment>
<keyword evidence="4" id="KW-1185">Reference proteome</keyword>
<feature type="transmembrane region" description="Helical" evidence="2">
    <location>
        <begin position="48"/>
        <end position="69"/>
    </location>
</feature>